<name>A0AAE3HBE5_9EURY</name>
<dbReference type="RefSeq" id="WP_256623367.1">
    <property type="nucleotide sequence ID" value="NZ_JTEO01000006.1"/>
</dbReference>
<dbReference type="InterPro" id="IPR043504">
    <property type="entry name" value="Peptidase_S1_PA_chymotrypsin"/>
</dbReference>
<evidence type="ECO:0008006" key="3">
    <source>
        <dbReference type="Google" id="ProtNLM"/>
    </source>
</evidence>
<comment type="caution">
    <text evidence="1">The sequence shown here is derived from an EMBL/GenBank/DDBJ whole genome shotgun (WGS) entry which is preliminary data.</text>
</comment>
<dbReference type="InterPro" id="IPR009003">
    <property type="entry name" value="Peptidase_S1_PA"/>
</dbReference>
<dbReference type="AlphaFoldDB" id="A0AAE3HBE5"/>
<dbReference type="Proteomes" id="UP001206983">
    <property type="component" value="Unassembled WGS sequence"/>
</dbReference>
<proteinExistence type="predicted"/>
<reference evidence="1 2" key="1">
    <citation type="journal article" date="2011" name="Appl. Environ. Microbiol.">
        <title>Methanogenic archaea isolated from Taiwan's Chelungpu fault.</title>
        <authorList>
            <person name="Wu S.Y."/>
            <person name="Lai M.C."/>
        </authorList>
    </citation>
    <scope>NUCLEOTIDE SEQUENCE [LARGE SCALE GENOMIC DNA]</scope>
    <source>
        <strain evidence="1 2">St545Mb</strain>
    </source>
</reference>
<keyword evidence="2" id="KW-1185">Reference proteome</keyword>
<organism evidence="1 2">
    <name type="scientific">Methanolobus chelungpuianus</name>
    <dbReference type="NCBI Taxonomy" id="502115"/>
    <lineage>
        <taxon>Archaea</taxon>
        <taxon>Methanobacteriati</taxon>
        <taxon>Methanobacteriota</taxon>
        <taxon>Stenosarchaea group</taxon>
        <taxon>Methanomicrobia</taxon>
        <taxon>Methanosarcinales</taxon>
        <taxon>Methanosarcinaceae</taxon>
        <taxon>Methanolobus</taxon>
    </lineage>
</organism>
<dbReference type="SUPFAM" id="SSF50494">
    <property type="entry name" value="Trypsin-like serine proteases"/>
    <property type="match status" value="1"/>
</dbReference>
<protein>
    <recommendedName>
        <fullName evidence="3">Peptidase S1 domain-containing protein</fullName>
    </recommendedName>
</protein>
<dbReference type="Gene3D" id="2.40.10.10">
    <property type="entry name" value="Trypsin-like serine proteases"/>
    <property type="match status" value="2"/>
</dbReference>
<dbReference type="EMBL" id="JTEO01000006">
    <property type="protein sequence ID" value="MCQ6963495.1"/>
    <property type="molecule type" value="Genomic_DNA"/>
</dbReference>
<gene>
    <name evidence="1" type="ORF">PV02_10335</name>
</gene>
<evidence type="ECO:0000313" key="2">
    <source>
        <dbReference type="Proteomes" id="UP001206983"/>
    </source>
</evidence>
<evidence type="ECO:0000313" key="1">
    <source>
        <dbReference type="EMBL" id="MCQ6963495.1"/>
    </source>
</evidence>
<sequence length="390" mass="41853">MKQYLIIGFAAMLCMLLLVSTVAGEVSSEISTVAEDENLEEFILNIPAISNKTLDNLKENSNILKVQGEIPELESGKEVYEWTNHVDKIRVNIREDKSLDNYYYPSGPLLAYGTDAKGYFVVMLYDKAEIKDEDIDSIAEIITKYATKSSIKNVPIVFTTDELIRPVSSSVSATSAAAIRTNPYLIRYRPITAGIAHSVYFPLLGQAQLGTIGFTAKRTSDNTLGYVIAGHVAGWQTGLSSYQPIYNATNYNAAVSVLGANTDAAFVPYSNVVDDLHIGGGTFVDVYGTYSGGISGMQLTKSSTVSGSVTGTYLAVLTGQNVLGHFMDKIEVMSTGCQGGDSGGPVYYTSSGRYRIVGIISANGTYNGAPATIYIPYGEVASKLGVEALK</sequence>
<accession>A0AAE3HBE5</accession>